<evidence type="ECO:0008006" key="4">
    <source>
        <dbReference type="Google" id="ProtNLM"/>
    </source>
</evidence>
<feature type="transmembrane region" description="Helical" evidence="1">
    <location>
        <begin position="85"/>
        <end position="104"/>
    </location>
</feature>
<feature type="transmembrane region" description="Helical" evidence="1">
    <location>
        <begin position="197"/>
        <end position="222"/>
    </location>
</feature>
<proteinExistence type="predicted"/>
<accession>A0A428EI72</accession>
<organism evidence="2 3">
    <name type="scientific">Streptococcus mitis</name>
    <dbReference type="NCBI Taxonomy" id="28037"/>
    <lineage>
        <taxon>Bacteria</taxon>
        <taxon>Bacillati</taxon>
        <taxon>Bacillota</taxon>
        <taxon>Bacilli</taxon>
        <taxon>Lactobacillales</taxon>
        <taxon>Streptococcaceae</taxon>
        <taxon>Streptococcus</taxon>
        <taxon>Streptococcus mitis group</taxon>
    </lineage>
</organism>
<comment type="caution">
    <text evidence="2">The sequence shown here is derived from an EMBL/GenBank/DDBJ whole genome shotgun (WGS) entry which is preliminary data.</text>
</comment>
<reference evidence="2 3" key="1">
    <citation type="submission" date="2018-11" db="EMBL/GenBank/DDBJ databases">
        <title>Species Designations Belie Phenotypic and Genotypic Heterogeneity in Oral Streptococci.</title>
        <authorList>
            <person name="Velsko I."/>
        </authorList>
    </citation>
    <scope>NUCLEOTIDE SEQUENCE [LARGE SCALE GENOMIC DNA]</scope>
    <source>
        <strain evidence="2 3">BCC06</strain>
    </source>
</reference>
<feature type="transmembrane region" description="Helical" evidence="1">
    <location>
        <begin position="173"/>
        <end position="191"/>
    </location>
</feature>
<sequence length="231" mass="27414">MKWWVMKVSNRRYKVSLVGRVNNRYYLIRISNQEYIIDYSNPKDVRTYLFGLFPKYNTEYPIYKVDNASIKTTTWRIMDQFQGSLLEYSIGIVLVFLLILPKHINPLLIFNNSIIRESWYLWLSMIFCGAILLISFLIFKSNTDEIPILVDEKSILRRVEEPRKSFIKFPQKIVDFLSCFLGIPICIFMGVASSNFILLIVFGCLGFYQLLFARFFNLLFVVKKHKFYIVK</sequence>
<keyword evidence="1" id="KW-0812">Transmembrane</keyword>
<evidence type="ECO:0000313" key="2">
    <source>
        <dbReference type="EMBL" id="RSJ11652.1"/>
    </source>
</evidence>
<dbReference type="Proteomes" id="UP000267438">
    <property type="component" value="Unassembled WGS sequence"/>
</dbReference>
<gene>
    <name evidence="2" type="ORF">D8836_07930</name>
</gene>
<protein>
    <recommendedName>
        <fullName evidence="4">DUF443 family protein</fullName>
    </recommendedName>
</protein>
<name>A0A428EI72_STRMT</name>
<keyword evidence="1" id="KW-1133">Transmembrane helix</keyword>
<dbReference type="AlphaFoldDB" id="A0A428EI72"/>
<keyword evidence="1" id="KW-0472">Membrane</keyword>
<dbReference type="RefSeq" id="WP_125393702.1">
    <property type="nucleotide sequence ID" value="NZ_RJOH01000015.1"/>
</dbReference>
<evidence type="ECO:0000256" key="1">
    <source>
        <dbReference type="SAM" id="Phobius"/>
    </source>
</evidence>
<evidence type="ECO:0000313" key="3">
    <source>
        <dbReference type="Proteomes" id="UP000267438"/>
    </source>
</evidence>
<dbReference type="EMBL" id="RJOH01000015">
    <property type="protein sequence ID" value="RSJ11652.1"/>
    <property type="molecule type" value="Genomic_DNA"/>
</dbReference>
<feature type="transmembrane region" description="Helical" evidence="1">
    <location>
        <begin position="119"/>
        <end position="139"/>
    </location>
</feature>